<reference evidence="1" key="1">
    <citation type="submission" date="2020-07" db="EMBL/GenBank/DDBJ databases">
        <title>Clarias magur genome sequencing, assembly and annotation.</title>
        <authorList>
            <person name="Kushwaha B."/>
            <person name="Kumar R."/>
            <person name="Das P."/>
            <person name="Joshi C.G."/>
            <person name="Kumar D."/>
            <person name="Nagpure N.S."/>
            <person name="Pandey M."/>
            <person name="Agarwal S."/>
            <person name="Srivastava S."/>
            <person name="Singh M."/>
            <person name="Sahoo L."/>
            <person name="Jayasankar P."/>
            <person name="Meher P.K."/>
            <person name="Koringa P.G."/>
            <person name="Iquebal M.A."/>
            <person name="Das S.P."/>
            <person name="Bit A."/>
            <person name="Patnaik S."/>
            <person name="Patel N."/>
            <person name="Shah T.M."/>
            <person name="Hinsu A."/>
            <person name="Jena J.K."/>
        </authorList>
    </citation>
    <scope>NUCLEOTIDE SEQUENCE</scope>
    <source>
        <strain evidence="1">CIFAMagur01</strain>
        <tissue evidence="1">Testis</tissue>
    </source>
</reference>
<protein>
    <submittedName>
        <fullName evidence="1">Isotocin-neurophysin IT 2</fullName>
    </submittedName>
</protein>
<evidence type="ECO:0000313" key="2">
    <source>
        <dbReference type="Proteomes" id="UP000727407"/>
    </source>
</evidence>
<accession>A0A8J4UKS8</accession>
<name>A0A8J4UKS8_CLAMG</name>
<gene>
    <name evidence="1" type="primary">apyA</name>
    <name evidence="1" type="ORF">DAT39_006831</name>
</gene>
<dbReference type="AlphaFoldDB" id="A0A8J4UKS8"/>
<organism evidence="1 2">
    <name type="scientific">Clarias magur</name>
    <name type="common">Asian catfish</name>
    <name type="synonym">Macropteronotus magur</name>
    <dbReference type="NCBI Taxonomy" id="1594786"/>
    <lineage>
        <taxon>Eukaryota</taxon>
        <taxon>Metazoa</taxon>
        <taxon>Chordata</taxon>
        <taxon>Craniata</taxon>
        <taxon>Vertebrata</taxon>
        <taxon>Euteleostomi</taxon>
        <taxon>Actinopterygii</taxon>
        <taxon>Neopterygii</taxon>
        <taxon>Teleostei</taxon>
        <taxon>Ostariophysi</taxon>
        <taxon>Siluriformes</taxon>
        <taxon>Clariidae</taxon>
        <taxon>Clarias</taxon>
    </lineage>
</organism>
<proteinExistence type="predicted"/>
<keyword evidence="2" id="KW-1185">Reference proteome</keyword>
<comment type="caution">
    <text evidence="1">The sequence shown here is derived from an EMBL/GenBank/DDBJ whole genome shotgun (WGS) entry which is preliminary data.</text>
</comment>
<evidence type="ECO:0000313" key="1">
    <source>
        <dbReference type="EMBL" id="KAF5903534.1"/>
    </source>
</evidence>
<dbReference type="EMBL" id="QNUK01000072">
    <property type="protein sequence ID" value="KAF5903534.1"/>
    <property type="molecule type" value="Genomic_DNA"/>
</dbReference>
<sequence length="52" mass="6272">MRPRRPHLDPEINDSQDMGVWVKSKMKIHCFNKNSLREGREKLEHHVTEDVF</sequence>
<dbReference type="Proteomes" id="UP000727407">
    <property type="component" value="Unassembled WGS sequence"/>
</dbReference>